<proteinExistence type="predicted"/>
<sequence length="222" mass="25409">MVPRNFVDKYWKGMSNPISLKFPNGYECKMFWIQLGDDVWFLNWKRFARSLRYGDLLVFQYKGGSDFYVIILDDSKLEIDYSSMQYNDDHDSNKHCKLEESDDDCIEILNDIATNSATPHGTNIDKTKFNMNATKQNVSGYEGRTSSCKHNTGKRKLFAGTSSSRHVLSDSEGPNVMKQNTFELVVNSSYPCVPNEFLSKHEDLHGKFVELKVGGKSWALDV</sequence>
<reference evidence="6 8" key="2">
    <citation type="journal article" date="2014" name="BMC Genomics">
        <title>An improved genome release (version Mt4.0) for the model legume Medicago truncatula.</title>
        <authorList>
            <person name="Tang H."/>
            <person name="Krishnakumar V."/>
            <person name="Bidwell S."/>
            <person name="Rosen B."/>
            <person name="Chan A."/>
            <person name="Zhou S."/>
            <person name="Gentzbittel L."/>
            <person name="Childs K.L."/>
            <person name="Yandell M."/>
            <person name="Gundlach H."/>
            <person name="Mayer K.F."/>
            <person name="Schwartz D.C."/>
            <person name="Town C.D."/>
        </authorList>
    </citation>
    <scope>GENOME REANNOTATION</scope>
    <source>
        <strain evidence="6">A17</strain>
        <strain evidence="7 8">cv. Jemalong A17</strain>
    </source>
</reference>
<dbReference type="PANTHER" id="PTHR31920">
    <property type="entry name" value="B3 DOMAIN-CONTAINING"/>
    <property type="match status" value="1"/>
</dbReference>
<evidence type="ECO:0000256" key="3">
    <source>
        <dbReference type="ARBA" id="ARBA00023125"/>
    </source>
</evidence>
<comment type="subcellular location">
    <subcellularLocation>
        <location evidence="1">Nucleus</location>
    </subcellularLocation>
</comment>
<dbReference type="PANTHER" id="PTHR31920:SF117">
    <property type="entry name" value="TRANSCRIPTIONAL FACTOR FAMILY PROTEIN, PUTATIVE-RELATED"/>
    <property type="match status" value="1"/>
</dbReference>
<dbReference type="Proteomes" id="UP000002051">
    <property type="component" value="Unassembled WGS sequence"/>
</dbReference>
<keyword evidence="8" id="KW-1185">Reference proteome</keyword>
<dbReference type="HOGENOM" id="CLU_1246990_0_0_1"/>
<reference evidence="6 8" key="1">
    <citation type="journal article" date="2011" name="Nature">
        <title>The Medicago genome provides insight into the evolution of rhizobial symbioses.</title>
        <authorList>
            <person name="Young N.D."/>
            <person name="Debelle F."/>
            <person name="Oldroyd G.E."/>
            <person name="Geurts R."/>
            <person name="Cannon S.B."/>
            <person name="Udvardi M.K."/>
            <person name="Benedito V.A."/>
            <person name="Mayer K.F."/>
            <person name="Gouzy J."/>
            <person name="Schoof H."/>
            <person name="Van de Peer Y."/>
            <person name="Proost S."/>
            <person name="Cook D.R."/>
            <person name="Meyers B.C."/>
            <person name="Spannagl M."/>
            <person name="Cheung F."/>
            <person name="De Mita S."/>
            <person name="Krishnakumar V."/>
            <person name="Gundlach H."/>
            <person name="Zhou S."/>
            <person name="Mudge J."/>
            <person name="Bharti A.K."/>
            <person name="Murray J.D."/>
            <person name="Naoumkina M.A."/>
            <person name="Rosen B."/>
            <person name="Silverstein K.A."/>
            <person name="Tang H."/>
            <person name="Rombauts S."/>
            <person name="Zhao P.X."/>
            <person name="Zhou P."/>
            <person name="Barbe V."/>
            <person name="Bardou P."/>
            <person name="Bechner M."/>
            <person name="Bellec A."/>
            <person name="Berger A."/>
            <person name="Berges H."/>
            <person name="Bidwell S."/>
            <person name="Bisseling T."/>
            <person name="Choisne N."/>
            <person name="Couloux A."/>
            <person name="Denny R."/>
            <person name="Deshpande S."/>
            <person name="Dai X."/>
            <person name="Doyle J.J."/>
            <person name="Dudez A.M."/>
            <person name="Farmer A.D."/>
            <person name="Fouteau S."/>
            <person name="Franken C."/>
            <person name="Gibelin C."/>
            <person name="Gish J."/>
            <person name="Goldstein S."/>
            <person name="Gonzalez A.J."/>
            <person name="Green P.J."/>
            <person name="Hallab A."/>
            <person name="Hartog M."/>
            <person name="Hua A."/>
            <person name="Humphray S.J."/>
            <person name="Jeong D.H."/>
            <person name="Jing Y."/>
            <person name="Jocker A."/>
            <person name="Kenton S.M."/>
            <person name="Kim D.J."/>
            <person name="Klee K."/>
            <person name="Lai H."/>
            <person name="Lang C."/>
            <person name="Lin S."/>
            <person name="Macmil S.L."/>
            <person name="Magdelenat G."/>
            <person name="Matthews L."/>
            <person name="McCorrison J."/>
            <person name="Monaghan E.L."/>
            <person name="Mun J.H."/>
            <person name="Najar F.Z."/>
            <person name="Nicholson C."/>
            <person name="Noirot C."/>
            <person name="O'Bleness M."/>
            <person name="Paule C.R."/>
            <person name="Poulain J."/>
            <person name="Prion F."/>
            <person name="Qin B."/>
            <person name="Qu C."/>
            <person name="Retzel E.F."/>
            <person name="Riddle C."/>
            <person name="Sallet E."/>
            <person name="Samain S."/>
            <person name="Samson N."/>
            <person name="Sanders I."/>
            <person name="Saurat O."/>
            <person name="Scarpelli C."/>
            <person name="Schiex T."/>
            <person name="Segurens B."/>
            <person name="Severin A.J."/>
            <person name="Sherrier D.J."/>
            <person name="Shi R."/>
            <person name="Sims S."/>
            <person name="Singer S.R."/>
            <person name="Sinharoy S."/>
            <person name="Sterck L."/>
            <person name="Viollet A."/>
            <person name="Wang B.B."/>
            <person name="Wang K."/>
            <person name="Wang M."/>
            <person name="Wang X."/>
            <person name="Warfsmann J."/>
            <person name="Weissenbach J."/>
            <person name="White D.D."/>
            <person name="White J.D."/>
            <person name="Wiley G.B."/>
            <person name="Wincker P."/>
            <person name="Xing Y."/>
            <person name="Yang L."/>
            <person name="Yao Z."/>
            <person name="Ying F."/>
            <person name="Zhai J."/>
            <person name="Zhou L."/>
            <person name="Zuber A."/>
            <person name="Denarie J."/>
            <person name="Dixon R.A."/>
            <person name="May G.D."/>
            <person name="Schwartz D.C."/>
            <person name="Rogers J."/>
            <person name="Quetier F."/>
            <person name="Town C.D."/>
            <person name="Roe B.A."/>
        </authorList>
    </citation>
    <scope>NUCLEOTIDE SEQUENCE [LARGE SCALE GENOMIC DNA]</scope>
    <source>
        <strain evidence="6">A17</strain>
        <strain evidence="7 8">cv. Jemalong A17</strain>
    </source>
</reference>
<dbReference type="SUPFAM" id="SSF101936">
    <property type="entry name" value="DNA-binding pseudobarrel domain"/>
    <property type="match status" value="1"/>
</dbReference>
<protein>
    <recommendedName>
        <fullName evidence="9">Transcription factor B3-Domain family</fullName>
    </recommendedName>
</protein>
<organism evidence="6 8">
    <name type="scientific">Medicago truncatula</name>
    <name type="common">Barrel medic</name>
    <name type="synonym">Medicago tribuloides</name>
    <dbReference type="NCBI Taxonomy" id="3880"/>
    <lineage>
        <taxon>Eukaryota</taxon>
        <taxon>Viridiplantae</taxon>
        <taxon>Streptophyta</taxon>
        <taxon>Embryophyta</taxon>
        <taxon>Tracheophyta</taxon>
        <taxon>Spermatophyta</taxon>
        <taxon>Magnoliopsida</taxon>
        <taxon>eudicotyledons</taxon>
        <taxon>Gunneridae</taxon>
        <taxon>Pentapetalae</taxon>
        <taxon>rosids</taxon>
        <taxon>fabids</taxon>
        <taxon>Fabales</taxon>
        <taxon>Fabaceae</taxon>
        <taxon>Papilionoideae</taxon>
        <taxon>50 kb inversion clade</taxon>
        <taxon>NPAAA clade</taxon>
        <taxon>Hologalegina</taxon>
        <taxon>IRL clade</taxon>
        <taxon>Trifolieae</taxon>
        <taxon>Medicago</taxon>
    </lineage>
</organism>
<dbReference type="AlphaFoldDB" id="A0A072VGT7"/>
<evidence type="ECO:0000256" key="1">
    <source>
        <dbReference type="ARBA" id="ARBA00004123"/>
    </source>
</evidence>
<name>A0A072VGT7_MEDTR</name>
<dbReference type="GO" id="GO:0003677">
    <property type="term" value="F:DNA binding"/>
    <property type="evidence" value="ECO:0007669"/>
    <property type="project" value="UniProtKB-KW"/>
</dbReference>
<gene>
    <name evidence="6" type="ordered locus">MTR_1g035510</name>
</gene>
<dbReference type="EnsemblPlants" id="KEH40801">
    <property type="protein sequence ID" value="KEH40801"/>
    <property type="gene ID" value="MTR_1g035510"/>
</dbReference>
<dbReference type="EMBL" id="CM001217">
    <property type="protein sequence ID" value="KEH40801.1"/>
    <property type="molecule type" value="Genomic_DNA"/>
</dbReference>
<dbReference type="GO" id="GO:0005634">
    <property type="term" value="C:nucleus"/>
    <property type="evidence" value="ECO:0007669"/>
    <property type="project" value="UniProtKB-SubCell"/>
</dbReference>
<dbReference type="InterPro" id="IPR015300">
    <property type="entry name" value="DNA-bd_pseudobarrel_sf"/>
</dbReference>
<keyword evidence="5" id="KW-0539">Nucleus</keyword>
<keyword evidence="3" id="KW-0238">DNA-binding</keyword>
<dbReference type="InterPro" id="IPR050655">
    <property type="entry name" value="Plant_B3_domain"/>
</dbReference>
<reference evidence="7" key="3">
    <citation type="submission" date="2015-04" db="UniProtKB">
        <authorList>
            <consortium name="EnsemblPlants"/>
        </authorList>
    </citation>
    <scope>IDENTIFICATION</scope>
    <source>
        <strain evidence="7">cv. Jemalong A17</strain>
    </source>
</reference>
<dbReference type="Gene3D" id="2.40.330.10">
    <property type="entry name" value="DNA-binding pseudobarrel domain"/>
    <property type="match status" value="1"/>
</dbReference>
<accession>A0A072VGT7</accession>
<evidence type="ECO:0000256" key="2">
    <source>
        <dbReference type="ARBA" id="ARBA00023015"/>
    </source>
</evidence>
<evidence type="ECO:0000313" key="7">
    <source>
        <dbReference type="EnsemblPlants" id="KEH40801"/>
    </source>
</evidence>
<evidence type="ECO:0000256" key="4">
    <source>
        <dbReference type="ARBA" id="ARBA00023163"/>
    </source>
</evidence>
<keyword evidence="2" id="KW-0805">Transcription regulation</keyword>
<evidence type="ECO:0000313" key="6">
    <source>
        <dbReference type="EMBL" id="KEH40801.1"/>
    </source>
</evidence>
<keyword evidence="4" id="KW-0804">Transcription</keyword>
<evidence type="ECO:0008006" key="9">
    <source>
        <dbReference type="Google" id="ProtNLM"/>
    </source>
</evidence>
<evidence type="ECO:0000313" key="8">
    <source>
        <dbReference type="Proteomes" id="UP000002051"/>
    </source>
</evidence>
<evidence type="ECO:0000256" key="5">
    <source>
        <dbReference type="ARBA" id="ARBA00023242"/>
    </source>
</evidence>